<evidence type="ECO:0000313" key="1">
    <source>
        <dbReference type="EMBL" id="ORX92658.1"/>
    </source>
</evidence>
<organism evidence="1 2">
    <name type="scientific">Basidiobolus meristosporus CBS 931.73</name>
    <dbReference type="NCBI Taxonomy" id="1314790"/>
    <lineage>
        <taxon>Eukaryota</taxon>
        <taxon>Fungi</taxon>
        <taxon>Fungi incertae sedis</taxon>
        <taxon>Zoopagomycota</taxon>
        <taxon>Entomophthoromycotina</taxon>
        <taxon>Basidiobolomycetes</taxon>
        <taxon>Basidiobolales</taxon>
        <taxon>Basidiobolaceae</taxon>
        <taxon>Basidiobolus</taxon>
    </lineage>
</organism>
<gene>
    <name evidence="1" type="ORF">K493DRAFT_316457</name>
</gene>
<proteinExistence type="predicted"/>
<name>A0A1Y1Y3T8_9FUNG</name>
<dbReference type="InParanoid" id="A0A1Y1Y3T8"/>
<protein>
    <submittedName>
        <fullName evidence="1">Uncharacterized protein</fullName>
    </submittedName>
</protein>
<reference evidence="1 2" key="1">
    <citation type="submission" date="2016-07" db="EMBL/GenBank/DDBJ databases">
        <title>Pervasive Adenine N6-methylation of Active Genes in Fungi.</title>
        <authorList>
            <consortium name="DOE Joint Genome Institute"/>
            <person name="Mondo S.J."/>
            <person name="Dannebaum R.O."/>
            <person name="Kuo R.C."/>
            <person name="Labutti K."/>
            <person name="Haridas S."/>
            <person name="Kuo A."/>
            <person name="Salamov A."/>
            <person name="Ahrendt S.R."/>
            <person name="Lipzen A."/>
            <person name="Sullivan W."/>
            <person name="Andreopoulos W.B."/>
            <person name="Clum A."/>
            <person name="Lindquist E."/>
            <person name="Daum C."/>
            <person name="Ramamoorthy G.K."/>
            <person name="Gryganskyi A."/>
            <person name="Culley D."/>
            <person name="Magnuson J.K."/>
            <person name="James T.Y."/>
            <person name="O'Malley M.A."/>
            <person name="Stajich J.E."/>
            <person name="Spatafora J.W."/>
            <person name="Visel A."/>
            <person name="Grigoriev I.V."/>
        </authorList>
    </citation>
    <scope>NUCLEOTIDE SEQUENCE [LARGE SCALE GENOMIC DNA]</scope>
    <source>
        <strain evidence="1 2">CBS 931.73</strain>
    </source>
</reference>
<dbReference type="AlphaFoldDB" id="A0A1Y1Y3T8"/>
<comment type="caution">
    <text evidence="1">The sequence shown here is derived from an EMBL/GenBank/DDBJ whole genome shotgun (WGS) entry which is preliminary data.</text>
</comment>
<keyword evidence="2" id="KW-1185">Reference proteome</keyword>
<dbReference type="EMBL" id="MCFE01000265">
    <property type="protein sequence ID" value="ORX92658.1"/>
    <property type="molecule type" value="Genomic_DNA"/>
</dbReference>
<dbReference type="Proteomes" id="UP000193498">
    <property type="component" value="Unassembled WGS sequence"/>
</dbReference>
<evidence type="ECO:0000313" key="2">
    <source>
        <dbReference type="Proteomes" id="UP000193498"/>
    </source>
</evidence>
<accession>A0A1Y1Y3T8</accession>
<sequence length="83" mass="8996">MLVVQSLPIAPSMPLTSSHSNCSEFRAVALSPLTTPYSTGLSSKSEMSDALPLDREIPSYVLRRRNAVVEATYGEPFVSRPAN</sequence>